<evidence type="ECO:0000313" key="6">
    <source>
        <dbReference type="Ensembl" id="ENSAPEP00000012852.1"/>
    </source>
</evidence>
<keyword evidence="4" id="KW-0539">Nucleus</keyword>
<dbReference type="AlphaFoldDB" id="A0A3P8SL15"/>
<dbReference type="InterPro" id="IPR051033">
    <property type="entry name" value="SH3BGR"/>
</dbReference>
<dbReference type="Ensembl" id="ENSAPET00000013198.1">
    <property type="protein sequence ID" value="ENSAPEP00000012852.1"/>
    <property type="gene ID" value="ENSAPEG00000009160.1"/>
</dbReference>
<protein>
    <submittedName>
        <fullName evidence="6">SH3 domain binding glutamate-rich protein like 2</fullName>
    </submittedName>
</protein>
<name>A0A3P8SL15_AMPPE</name>
<dbReference type="PANTHER" id="PTHR12232:SF4">
    <property type="entry name" value="SH3 DOMAIN-BINDING GLUTAMIC ACID-RICH-LIKE PROTEIN 2"/>
    <property type="match status" value="1"/>
</dbReference>
<reference evidence="6" key="2">
    <citation type="submission" date="2025-08" db="UniProtKB">
        <authorList>
            <consortium name="Ensembl"/>
        </authorList>
    </citation>
    <scope>IDENTIFICATION</scope>
</reference>
<dbReference type="InterPro" id="IPR006993">
    <property type="entry name" value="Glut_rich_SH3-bd"/>
</dbReference>
<accession>A0A3P8SL15</accession>
<keyword evidence="3" id="KW-0729">SH3-binding</keyword>
<dbReference type="GO" id="GO:0005737">
    <property type="term" value="C:cytoplasm"/>
    <property type="evidence" value="ECO:0007669"/>
    <property type="project" value="TreeGrafter"/>
</dbReference>
<dbReference type="GO" id="GO:0005634">
    <property type="term" value="C:nucleus"/>
    <property type="evidence" value="ECO:0007669"/>
    <property type="project" value="UniProtKB-SubCell"/>
</dbReference>
<dbReference type="PANTHER" id="PTHR12232">
    <property type="entry name" value="SH3 DOMAIN-BINDING GLUTAMIC ACID-RICH-LIKE PROTEIN"/>
    <property type="match status" value="1"/>
</dbReference>
<dbReference type="Gene3D" id="3.40.30.10">
    <property type="entry name" value="Glutaredoxin"/>
    <property type="match status" value="1"/>
</dbReference>
<sequence>MVIRVYVASSSGSVAVKKQQQAVVGFLEANRIMFQEVDITIQEDQRLWMYRNIPETNSRRQETPCLLRSSTRTSTVGTTRTSSSRRRTTLCLHSWASLSLLLKIQNLRSCWKLEDQIKVWSLHLQNPPPSRFSFWTLKSGEDVRAKLRLPETHPEDSPSDAVNSAAAQSPPEPET</sequence>
<feature type="compositionally biased region" description="Basic and acidic residues" evidence="5">
    <location>
        <begin position="146"/>
        <end position="156"/>
    </location>
</feature>
<dbReference type="InterPro" id="IPR036249">
    <property type="entry name" value="Thioredoxin-like_sf"/>
</dbReference>
<reference evidence="6" key="3">
    <citation type="submission" date="2025-09" db="UniProtKB">
        <authorList>
            <consortium name="Ensembl"/>
        </authorList>
    </citation>
    <scope>IDENTIFICATION</scope>
</reference>
<reference evidence="6 7" key="1">
    <citation type="submission" date="2018-03" db="EMBL/GenBank/DDBJ databases">
        <title>Finding Nemo's genes: A chromosome-scale reference assembly of the genome of the orange clownfish Amphiprion percula.</title>
        <authorList>
            <person name="Lehmann R."/>
        </authorList>
    </citation>
    <scope>NUCLEOTIDE SEQUENCE</scope>
</reference>
<dbReference type="Pfam" id="PF04908">
    <property type="entry name" value="SH3BGR"/>
    <property type="match status" value="1"/>
</dbReference>
<evidence type="ECO:0000256" key="2">
    <source>
        <dbReference type="ARBA" id="ARBA00007764"/>
    </source>
</evidence>
<evidence type="ECO:0000256" key="5">
    <source>
        <dbReference type="SAM" id="MobiDB-lite"/>
    </source>
</evidence>
<dbReference type="GO" id="GO:0017124">
    <property type="term" value="F:SH3 domain binding"/>
    <property type="evidence" value="ECO:0007669"/>
    <property type="project" value="UniProtKB-KW"/>
</dbReference>
<dbReference type="STRING" id="161767.ENSAPEP00000012852"/>
<evidence type="ECO:0000256" key="3">
    <source>
        <dbReference type="ARBA" id="ARBA00023036"/>
    </source>
</evidence>
<comment type="subcellular location">
    <subcellularLocation>
        <location evidence="1">Nucleus</location>
    </subcellularLocation>
</comment>
<organism evidence="6 7">
    <name type="scientific">Amphiprion percula</name>
    <name type="common">Orange clownfish</name>
    <name type="synonym">Lutjanus percula</name>
    <dbReference type="NCBI Taxonomy" id="161767"/>
    <lineage>
        <taxon>Eukaryota</taxon>
        <taxon>Metazoa</taxon>
        <taxon>Chordata</taxon>
        <taxon>Craniata</taxon>
        <taxon>Vertebrata</taxon>
        <taxon>Euteleostomi</taxon>
        <taxon>Actinopterygii</taxon>
        <taxon>Neopterygii</taxon>
        <taxon>Teleostei</taxon>
        <taxon>Neoteleostei</taxon>
        <taxon>Acanthomorphata</taxon>
        <taxon>Ovalentaria</taxon>
        <taxon>Pomacentridae</taxon>
        <taxon>Amphiprion</taxon>
    </lineage>
</organism>
<dbReference type="SUPFAM" id="SSF52833">
    <property type="entry name" value="Thioredoxin-like"/>
    <property type="match status" value="1"/>
</dbReference>
<evidence type="ECO:0000313" key="7">
    <source>
        <dbReference type="Proteomes" id="UP000265080"/>
    </source>
</evidence>
<evidence type="ECO:0000256" key="4">
    <source>
        <dbReference type="ARBA" id="ARBA00023242"/>
    </source>
</evidence>
<dbReference type="Proteomes" id="UP000265080">
    <property type="component" value="Chromosome 11"/>
</dbReference>
<evidence type="ECO:0000256" key="1">
    <source>
        <dbReference type="ARBA" id="ARBA00004123"/>
    </source>
</evidence>
<feature type="region of interest" description="Disordered" evidence="5">
    <location>
        <begin position="146"/>
        <end position="175"/>
    </location>
</feature>
<keyword evidence="7" id="KW-1185">Reference proteome</keyword>
<proteinExistence type="inferred from homology"/>
<comment type="similarity">
    <text evidence="2">Belongs to the SH3BGR family.</text>
</comment>
<dbReference type="GeneTree" id="ENSGT00940000159157"/>